<comment type="caution">
    <text evidence="2">The sequence shown here is derived from an EMBL/GenBank/DDBJ whole genome shotgun (WGS) entry which is preliminary data.</text>
</comment>
<sequence length="311" mass="34483">VKFIHYLGTHNELARVRPRAVLTTVGTVVLLVGGLGFVPAPDRVLLEGVAEPAQIAFVHAQEDGFMRDYLPSGRLVSPDGPPLARAQNAQLIAEHDRLLAERQRLVYQRRKAQTEDIATAQILREQIAALDESIRRADSRLAALNLSAPMAGTWVSPSIDQSKGRYLRRGEKLGLVASLEDVIIRAIAEQDVSALLSRKPVIDAVEIRVKGRPDTFLRGKRLSMSQVGQEHLPSPALGYAVGGPVVTASDDRRGLKAAERFFEIRVAPDPNSGVKLLSGQRVVVRFETSRKPLMVQWWRALRQLLQRRFHV</sequence>
<accession>A0A0F9F756</accession>
<reference evidence="2" key="1">
    <citation type="journal article" date="2015" name="Nature">
        <title>Complex archaea that bridge the gap between prokaryotes and eukaryotes.</title>
        <authorList>
            <person name="Spang A."/>
            <person name="Saw J.H."/>
            <person name="Jorgensen S.L."/>
            <person name="Zaremba-Niedzwiedzka K."/>
            <person name="Martijn J."/>
            <person name="Lind A.E."/>
            <person name="van Eijk R."/>
            <person name="Schleper C."/>
            <person name="Guy L."/>
            <person name="Ettema T.J."/>
        </authorList>
    </citation>
    <scope>NUCLEOTIDE SEQUENCE</scope>
</reference>
<keyword evidence="1" id="KW-1133">Transmembrane helix</keyword>
<evidence type="ECO:0008006" key="3">
    <source>
        <dbReference type="Google" id="ProtNLM"/>
    </source>
</evidence>
<keyword evidence="1" id="KW-0472">Membrane</keyword>
<name>A0A0F9F756_9ZZZZ</name>
<organism evidence="2">
    <name type="scientific">marine sediment metagenome</name>
    <dbReference type="NCBI Taxonomy" id="412755"/>
    <lineage>
        <taxon>unclassified sequences</taxon>
        <taxon>metagenomes</taxon>
        <taxon>ecological metagenomes</taxon>
    </lineage>
</organism>
<proteinExistence type="predicted"/>
<feature type="non-terminal residue" evidence="2">
    <location>
        <position position="1"/>
    </location>
</feature>
<feature type="transmembrane region" description="Helical" evidence="1">
    <location>
        <begin position="20"/>
        <end position="38"/>
    </location>
</feature>
<evidence type="ECO:0000313" key="2">
    <source>
        <dbReference type="EMBL" id="KKL46897.1"/>
    </source>
</evidence>
<dbReference type="AlphaFoldDB" id="A0A0F9F756"/>
<protein>
    <recommendedName>
        <fullName evidence="3">RND efflux pump membrane fusion protein barrel-sandwich domain-containing protein</fullName>
    </recommendedName>
</protein>
<keyword evidence="1" id="KW-0812">Transmembrane</keyword>
<evidence type="ECO:0000256" key="1">
    <source>
        <dbReference type="SAM" id="Phobius"/>
    </source>
</evidence>
<dbReference type="EMBL" id="LAZR01033864">
    <property type="protein sequence ID" value="KKL46897.1"/>
    <property type="molecule type" value="Genomic_DNA"/>
</dbReference>
<gene>
    <name evidence="2" type="ORF">LCGC14_2340960</name>
</gene>